<evidence type="ECO:0000313" key="3">
    <source>
        <dbReference type="WBParaSite" id="HPBE_0001276601-mRNA-1"/>
    </source>
</evidence>
<accession>A0A3P8ABJ4</accession>
<sequence>MEERSEKLHRVSSHRRRPSLFVFEKESIKKASTSPATASSSRFCRAEFECGRGVLLPCSDEMMMMVPLWWNSHAEHSSIGCGEKATNEERRRSSYRSMAFHTEELWKGLAICPVDIEAITLETRNYD</sequence>
<evidence type="ECO:0000313" key="2">
    <source>
        <dbReference type="Proteomes" id="UP000050761"/>
    </source>
</evidence>
<gene>
    <name evidence="1" type="ORF">HPBE_LOCUS12767</name>
</gene>
<evidence type="ECO:0000313" key="1">
    <source>
        <dbReference type="EMBL" id="VDO93514.1"/>
    </source>
</evidence>
<dbReference type="EMBL" id="UZAH01027630">
    <property type="protein sequence ID" value="VDO93514.1"/>
    <property type="molecule type" value="Genomic_DNA"/>
</dbReference>
<reference evidence="1 2" key="1">
    <citation type="submission" date="2018-11" db="EMBL/GenBank/DDBJ databases">
        <authorList>
            <consortium name="Pathogen Informatics"/>
        </authorList>
    </citation>
    <scope>NUCLEOTIDE SEQUENCE [LARGE SCALE GENOMIC DNA]</scope>
</reference>
<dbReference type="Proteomes" id="UP000050761">
    <property type="component" value="Unassembled WGS sequence"/>
</dbReference>
<organism evidence="2 3">
    <name type="scientific">Heligmosomoides polygyrus</name>
    <name type="common">Parasitic roundworm</name>
    <dbReference type="NCBI Taxonomy" id="6339"/>
    <lineage>
        <taxon>Eukaryota</taxon>
        <taxon>Metazoa</taxon>
        <taxon>Ecdysozoa</taxon>
        <taxon>Nematoda</taxon>
        <taxon>Chromadorea</taxon>
        <taxon>Rhabditida</taxon>
        <taxon>Rhabditina</taxon>
        <taxon>Rhabditomorpha</taxon>
        <taxon>Strongyloidea</taxon>
        <taxon>Heligmosomidae</taxon>
        <taxon>Heligmosomoides</taxon>
    </lineage>
</organism>
<keyword evidence="2" id="KW-1185">Reference proteome</keyword>
<reference evidence="3" key="2">
    <citation type="submission" date="2019-09" db="UniProtKB">
        <authorList>
            <consortium name="WormBaseParasite"/>
        </authorList>
    </citation>
    <scope>IDENTIFICATION</scope>
</reference>
<dbReference type="AlphaFoldDB" id="A0A183FWG1"/>
<proteinExistence type="predicted"/>
<name>A0A183FWG1_HELPZ</name>
<accession>A0A183FWG1</accession>
<dbReference type="WBParaSite" id="HPBE_0001276601-mRNA-1">
    <property type="protein sequence ID" value="HPBE_0001276601-mRNA-1"/>
    <property type="gene ID" value="HPBE_0001276601"/>
</dbReference>
<protein>
    <submittedName>
        <fullName evidence="1 3">Uncharacterized protein</fullName>
    </submittedName>
</protein>